<gene>
    <name evidence="1" type="ORF">CR103_03735</name>
</gene>
<sequence length="262" mass="27325">MRRRFGQGLRLGVAASALALVQTRRWGGPAELLAEQPYASVGALPDALAALLGGGYAGWPLTIVLSDELVRMWQVTPPAQTTRLADLEAAAALRFQRLYGEPAADWIVRAGWDAGQPFLAAAMPRALLAALGQGAAMQHMKLVEIVPQFVALLNRCRGELAAGAWFGTLHDKVLTLGAREGGLLVAVRAQALPAAPGPLWLAEHLAREALRLNLAAPNRLQLWGAPPTWLGAGTTTTTTTLGSPGAAGWTQAAVLAASGSAA</sequence>
<dbReference type="OrthoDB" id="8560701at2"/>
<protein>
    <submittedName>
        <fullName evidence="1">Uncharacterized protein</fullName>
    </submittedName>
</protein>
<keyword evidence="2" id="KW-1185">Reference proteome</keyword>
<reference evidence="1 2" key="1">
    <citation type="submission" date="2017-10" db="EMBL/GenBank/DDBJ databases">
        <title>Massilia psychrophilum sp. nov., a novel purple-pigmented bacterium isolated from Tianshan glacier, Xinjiang Municipality, China.</title>
        <authorList>
            <person name="Wang H."/>
        </authorList>
    </citation>
    <scope>NUCLEOTIDE SEQUENCE [LARGE SCALE GENOMIC DNA]</scope>
    <source>
        <strain evidence="1 2">JCM 30813</strain>
    </source>
</reference>
<dbReference type="AlphaFoldDB" id="A0A2G8T5C6"/>
<name>A0A2G8T5C6_9BURK</name>
<accession>A0A2G8T5C6</accession>
<proteinExistence type="predicted"/>
<evidence type="ECO:0000313" key="1">
    <source>
        <dbReference type="EMBL" id="PIL41212.1"/>
    </source>
</evidence>
<comment type="caution">
    <text evidence="1">The sequence shown here is derived from an EMBL/GenBank/DDBJ whole genome shotgun (WGS) entry which is preliminary data.</text>
</comment>
<dbReference type="EMBL" id="PDOB01000003">
    <property type="protein sequence ID" value="PIL41212.1"/>
    <property type="molecule type" value="Genomic_DNA"/>
</dbReference>
<organism evidence="1 2">
    <name type="scientific">Massilia psychrophila</name>
    <dbReference type="NCBI Taxonomy" id="1603353"/>
    <lineage>
        <taxon>Bacteria</taxon>
        <taxon>Pseudomonadati</taxon>
        <taxon>Pseudomonadota</taxon>
        <taxon>Betaproteobacteria</taxon>
        <taxon>Burkholderiales</taxon>
        <taxon>Oxalobacteraceae</taxon>
        <taxon>Telluria group</taxon>
        <taxon>Massilia</taxon>
    </lineage>
</organism>
<dbReference type="Proteomes" id="UP000228593">
    <property type="component" value="Unassembled WGS sequence"/>
</dbReference>
<dbReference type="RefSeq" id="WP_099914657.1">
    <property type="nucleotide sequence ID" value="NZ_BMHS01000004.1"/>
</dbReference>
<evidence type="ECO:0000313" key="2">
    <source>
        <dbReference type="Proteomes" id="UP000228593"/>
    </source>
</evidence>